<proteinExistence type="predicted"/>
<organism evidence="3 4">
    <name type="scientific">Callorhinchus milii</name>
    <name type="common">Ghost shark</name>
    <dbReference type="NCBI Taxonomy" id="7868"/>
    <lineage>
        <taxon>Eukaryota</taxon>
        <taxon>Metazoa</taxon>
        <taxon>Chordata</taxon>
        <taxon>Craniata</taxon>
        <taxon>Vertebrata</taxon>
        <taxon>Chondrichthyes</taxon>
        <taxon>Holocephali</taxon>
        <taxon>Chimaeriformes</taxon>
        <taxon>Callorhinchidae</taxon>
        <taxon>Callorhinchus</taxon>
    </lineage>
</organism>
<name>A0A4W3KFK5_CALMI</name>
<evidence type="ECO:0000313" key="4">
    <source>
        <dbReference type="Proteomes" id="UP000314986"/>
    </source>
</evidence>
<dbReference type="Ensembl" id="ENSCMIT00000046047.1">
    <property type="protein sequence ID" value="ENSCMIP00000045395.1"/>
    <property type="gene ID" value="ENSCMIG00000018745.1"/>
</dbReference>
<protein>
    <submittedName>
        <fullName evidence="3">Regulatory factor X-associated protein</fullName>
    </submittedName>
</protein>
<dbReference type="AlphaFoldDB" id="A0A4W3KFK5"/>
<dbReference type="Proteomes" id="UP000314986">
    <property type="component" value="Unassembled WGS sequence"/>
</dbReference>
<dbReference type="STRING" id="7868.ENSCMIP00000045395"/>
<feature type="compositionally biased region" description="Basic and acidic residues" evidence="1">
    <location>
        <begin position="64"/>
        <end position="94"/>
    </location>
</feature>
<accession>A0A4W3KFK5</accession>
<dbReference type="OrthoDB" id="10065946at2759"/>
<dbReference type="GO" id="GO:0006357">
    <property type="term" value="P:regulation of transcription by RNA polymerase II"/>
    <property type="evidence" value="ECO:0007669"/>
    <property type="project" value="TreeGrafter"/>
</dbReference>
<keyword evidence="4" id="KW-1185">Reference proteome</keyword>
<reference evidence="4" key="1">
    <citation type="journal article" date="2006" name="Science">
        <title>Ancient noncoding elements conserved in the human genome.</title>
        <authorList>
            <person name="Venkatesh B."/>
            <person name="Kirkness E.F."/>
            <person name="Loh Y.H."/>
            <person name="Halpern A.L."/>
            <person name="Lee A.P."/>
            <person name="Johnson J."/>
            <person name="Dandona N."/>
            <person name="Viswanathan L.D."/>
            <person name="Tay A."/>
            <person name="Venter J.C."/>
            <person name="Strausberg R.L."/>
            <person name="Brenner S."/>
        </authorList>
    </citation>
    <scope>NUCLEOTIDE SEQUENCE [LARGE SCALE GENOMIC DNA]</scope>
</reference>
<feature type="domain" description="Regulatory factor X-associated protein RFXANK-binding" evidence="2">
    <location>
        <begin position="121"/>
        <end position="241"/>
    </location>
</feature>
<dbReference type="InterPro" id="IPR038308">
    <property type="entry name" value="RFXAP_C_sf"/>
</dbReference>
<evidence type="ECO:0000259" key="2">
    <source>
        <dbReference type="Pfam" id="PF15289"/>
    </source>
</evidence>
<dbReference type="GeneID" id="103177191"/>
<dbReference type="KEGG" id="cmk:103177191"/>
<evidence type="ECO:0000256" key="1">
    <source>
        <dbReference type="SAM" id="MobiDB-lite"/>
    </source>
</evidence>
<dbReference type="PANTHER" id="PTHR15110:SF2">
    <property type="entry name" value="REGULATORY FACTOR X-ASSOCIATED PROTEIN"/>
    <property type="match status" value="1"/>
</dbReference>
<sequence length="247" mass="27677">MNDEVADVGANISYSENGQSDTDANRSPGAVTHQELTTVPMDAASFYEVDVDVEGLDDDEEMDDGGRGGEGRAAGEARQESSEPREASEPRDSPGEANEDEEDDEDDEDEDDEAGEKVIKKCIYQGCTESTTQVAKQRKPWMCKKHRNKTYKEKYKKKKSVKAAGGTNKSDDDTEERPASVTKQRLSCMMTEHQTNRKASLLEQVLNQKRLSLLRSPEVVQFLQHQQRLLSNQAITQRHQQLQEAPI</sequence>
<dbReference type="InterPro" id="IPR029316">
    <property type="entry name" value="RFXAP_RFXANK-bd"/>
</dbReference>
<feature type="compositionally biased region" description="Acidic residues" evidence="1">
    <location>
        <begin position="97"/>
        <end position="114"/>
    </location>
</feature>
<feature type="compositionally biased region" description="Basic residues" evidence="1">
    <location>
        <begin position="136"/>
        <end position="161"/>
    </location>
</feature>
<dbReference type="Gene3D" id="6.10.290.30">
    <property type="entry name" value="Regulatory factor X-associated C-terminal binding domain"/>
    <property type="match status" value="1"/>
</dbReference>
<dbReference type="PANTHER" id="PTHR15110">
    <property type="entry name" value="REGULATORY FACTOR X-ASSOCIATED PROTEIN"/>
    <property type="match status" value="1"/>
</dbReference>
<gene>
    <name evidence="3" type="primary">LOC103177191</name>
</gene>
<reference evidence="4" key="3">
    <citation type="journal article" date="2014" name="Nature">
        <title>Elephant shark genome provides unique insights into gnathostome evolution.</title>
        <authorList>
            <consortium name="International Elephant Shark Genome Sequencing Consortium"/>
            <person name="Venkatesh B."/>
            <person name="Lee A.P."/>
            <person name="Ravi V."/>
            <person name="Maurya A.K."/>
            <person name="Lian M.M."/>
            <person name="Swann J.B."/>
            <person name="Ohta Y."/>
            <person name="Flajnik M.F."/>
            <person name="Sutoh Y."/>
            <person name="Kasahara M."/>
            <person name="Hoon S."/>
            <person name="Gangu V."/>
            <person name="Roy S.W."/>
            <person name="Irimia M."/>
            <person name="Korzh V."/>
            <person name="Kondrychyn I."/>
            <person name="Lim Z.W."/>
            <person name="Tay B.H."/>
            <person name="Tohari S."/>
            <person name="Kong K.W."/>
            <person name="Ho S."/>
            <person name="Lorente-Galdos B."/>
            <person name="Quilez J."/>
            <person name="Marques-Bonet T."/>
            <person name="Raney B.J."/>
            <person name="Ingham P.W."/>
            <person name="Tay A."/>
            <person name="Hillier L.W."/>
            <person name="Minx P."/>
            <person name="Boehm T."/>
            <person name="Wilson R.K."/>
            <person name="Brenner S."/>
            <person name="Warren W.C."/>
        </authorList>
    </citation>
    <scope>NUCLEOTIDE SEQUENCE [LARGE SCALE GENOMIC DNA]</scope>
</reference>
<feature type="region of interest" description="Disordered" evidence="1">
    <location>
        <begin position="1"/>
        <end position="117"/>
    </location>
</feature>
<feature type="compositionally biased region" description="Acidic residues" evidence="1">
    <location>
        <begin position="49"/>
        <end position="63"/>
    </location>
</feature>
<reference evidence="3" key="4">
    <citation type="submission" date="2025-08" db="UniProtKB">
        <authorList>
            <consortium name="Ensembl"/>
        </authorList>
    </citation>
    <scope>IDENTIFICATION</scope>
</reference>
<evidence type="ECO:0000313" key="3">
    <source>
        <dbReference type="Ensembl" id="ENSCMIP00000045395.1"/>
    </source>
</evidence>
<reference evidence="3" key="5">
    <citation type="submission" date="2025-09" db="UniProtKB">
        <authorList>
            <consortium name="Ensembl"/>
        </authorList>
    </citation>
    <scope>IDENTIFICATION</scope>
</reference>
<dbReference type="GO" id="GO:0005634">
    <property type="term" value="C:nucleus"/>
    <property type="evidence" value="ECO:0007669"/>
    <property type="project" value="TreeGrafter"/>
</dbReference>
<feature type="compositionally biased region" description="Polar residues" evidence="1">
    <location>
        <begin position="12"/>
        <end position="22"/>
    </location>
</feature>
<reference evidence="4" key="2">
    <citation type="journal article" date="2007" name="PLoS Biol.">
        <title>Survey sequencing and comparative analysis of the elephant shark (Callorhinchus milii) genome.</title>
        <authorList>
            <person name="Venkatesh B."/>
            <person name="Kirkness E.F."/>
            <person name="Loh Y.H."/>
            <person name="Halpern A.L."/>
            <person name="Lee A.P."/>
            <person name="Johnson J."/>
            <person name="Dandona N."/>
            <person name="Viswanathan L.D."/>
            <person name="Tay A."/>
            <person name="Venter J.C."/>
            <person name="Strausberg R.L."/>
            <person name="Brenner S."/>
        </authorList>
    </citation>
    <scope>NUCLEOTIDE SEQUENCE [LARGE SCALE GENOMIC DNA]</scope>
</reference>
<dbReference type="Pfam" id="PF15289">
    <property type="entry name" value="RFXA_RFXANK_bdg"/>
    <property type="match status" value="1"/>
</dbReference>
<dbReference type="InParanoid" id="A0A4W3KFK5"/>
<dbReference type="RefSeq" id="XP_007889442.1">
    <property type="nucleotide sequence ID" value="XM_007891251.2"/>
</dbReference>
<feature type="region of interest" description="Disordered" evidence="1">
    <location>
        <begin position="134"/>
        <end position="182"/>
    </location>
</feature>
<dbReference type="GeneTree" id="ENSGT00390000006573"/>